<dbReference type="EMBL" id="CABPSI010000002">
    <property type="protein sequence ID" value="VVD97435.1"/>
    <property type="molecule type" value="Genomic_DNA"/>
</dbReference>
<name>A0A5E4UBN7_9BURK</name>
<organism evidence="1 2">
    <name type="scientific">Pandoraea iniqua</name>
    <dbReference type="NCBI Taxonomy" id="2508288"/>
    <lineage>
        <taxon>Bacteria</taxon>
        <taxon>Pseudomonadati</taxon>
        <taxon>Pseudomonadota</taxon>
        <taxon>Betaproteobacteria</taxon>
        <taxon>Burkholderiales</taxon>
        <taxon>Burkholderiaceae</taxon>
        <taxon>Pandoraea</taxon>
    </lineage>
</organism>
<keyword evidence="2" id="KW-1185">Reference proteome</keyword>
<protein>
    <submittedName>
        <fullName evidence="1">Uncharacterized protein</fullName>
    </submittedName>
</protein>
<gene>
    <name evidence="1" type="ORF">PIN31115_01922</name>
</gene>
<accession>A0A5E4UBN7</accession>
<proteinExistence type="predicted"/>
<dbReference type="RefSeq" id="WP_150683844.1">
    <property type="nucleotide sequence ID" value="NZ_CABPSI010000002.1"/>
</dbReference>
<sequence>MFSFFEEYVKHSALNFGQAAQGFRFLLTHPDADSLARPGTVRHAVAALPIRAKRIANDLFFAVIPPHWHHTDRELKSLHGYSVKQWFDAGYGPYRFAETGEYLPAHEITREPRWDPRCKE</sequence>
<reference evidence="1 2" key="1">
    <citation type="submission" date="2019-08" db="EMBL/GenBank/DDBJ databases">
        <authorList>
            <person name="Peeters C."/>
        </authorList>
    </citation>
    <scope>NUCLEOTIDE SEQUENCE [LARGE SCALE GENOMIC DNA]</scope>
    <source>
        <strain evidence="1 2">LMG 31115</strain>
    </source>
</reference>
<dbReference type="Proteomes" id="UP000333828">
    <property type="component" value="Unassembled WGS sequence"/>
</dbReference>
<evidence type="ECO:0000313" key="1">
    <source>
        <dbReference type="EMBL" id="VVD97435.1"/>
    </source>
</evidence>
<evidence type="ECO:0000313" key="2">
    <source>
        <dbReference type="Proteomes" id="UP000333828"/>
    </source>
</evidence>
<dbReference type="AlphaFoldDB" id="A0A5E4UBN7"/>